<feature type="transmembrane region" description="Helical" evidence="7">
    <location>
        <begin position="12"/>
        <end position="32"/>
    </location>
</feature>
<keyword evidence="4" id="KW-0165">Cleavage on pair of basic residues</keyword>
<reference evidence="8 10" key="1">
    <citation type="submission" date="2020-08" db="EMBL/GenBank/DDBJ databases">
        <authorList>
            <person name="Koutsovoulos G."/>
            <person name="Danchin GJ E."/>
        </authorList>
    </citation>
    <scope>NUCLEOTIDE SEQUENCE [LARGE SCALE GENOMIC DNA]</scope>
</reference>
<proteinExistence type="inferred from homology"/>
<dbReference type="EMBL" id="CAJEWN010000127">
    <property type="protein sequence ID" value="CAD2167442.1"/>
    <property type="molecule type" value="Genomic_DNA"/>
</dbReference>
<dbReference type="AlphaFoldDB" id="A0A6V7UXU3"/>
<dbReference type="GO" id="GO:0007218">
    <property type="term" value="P:neuropeptide signaling pathway"/>
    <property type="evidence" value="ECO:0007669"/>
    <property type="project" value="UniProtKB-KW"/>
</dbReference>
<dbReference type="OrthoDB" id="5813613at2759"/>
<sequence>MPNISKSNNFNLNQLLIITSLLLINLTIFISANYDETNLESNLAEIKQLCQQFPNLAECRILSTPMQMEKRKSAYMRLGKRKSAYMRFGKRGGVNEANQIPDSEYISIDGLMAENQPMEKRKSAYMRFGKRKSAYMRLG</sequence>
<evidence type="ECO:0000256" key="5">
    <source>
        <dbReference type="ARBA" id="ARBA00022815"/>
    </source>
</evidence>
<keyword evidence="3" id="KW-0964">Secreted</keyword>
<gene>
    <name evidence="8" type="ORF">MENT_LOCUS18729</name>
    <name evidence="9" type="ORF">MENT_LOCUS59314</name>
</gene>
<keyword evidence="7" id="KW-1133">Transmembrane helix</keyword>
<evidence type="ECO:0000313" key="10">
    <source>
        <dbReference type="Proteomes" id="UP000580250"/>
    </source>
</evidence>
<evidence type="ECO:0000256" key="4">
    <source>
        <dbReference type="ARBA" id="ARBA00022685"/>
    </source>
</evidence>
<dbReference type="InterPro" id="IPR051041">
    <property type="entry name" value="FMRFamide-related_np"/>
</dbReference>
<comment type="subcellular location">
    <subcellularLocation>
        <location evidence="1">Secreted</location>
    </subcellularLocation>
</comment>
<keyword evidence="6" id="KW-0527">Neuropeptide</keyword>
<keyword evidence="5" id="KW-0027">Amidation</keyword>
<evidence type="ECO:0000256" key="6">
    <source>
        <dbReference type="ARBA" id="ARBA00023320"/>
    </source>
</evidence>
<comment type="similarity">
    <text evidence="2">Belongs to the FARP (FMRFamide related peptide) family.</text>
</comment>
<dbReference type="Proteomes" id="UP000580250">
    <property type="component" value="Unassembled WGS sequence"/>
</dbReference>
<accession>A0A6V7UXU3</accession>
<dbReference type="EMBL" id="CAJEWN010002844">
    <property type="protein sequence ID" value="CAD2205500.1"/>
    <property type="molecule type" value="Genomic_DNA"/>
</dbReference>
<dbReference type="GO" id="GO:0005576">
    <property type="term" value="C:extracellular region"/>
    <property type="evidence" value="ECO:0007669"/>
    <property type="project" value="UniProtKB-SubCell"/>
</dbReference>
<comment type="caution">
    <text evidence="8">The sequence shown here is derived from an EMBL/GenBank/DDBJ whole genome shotgun (WGS) entry which is preliminary data.</text>
</comment>
<protein>
    <submittedName>
        <fullName evidence="8">Uncharacterized protein</fullName>
    </submittedName>
</protein>
<dbReference type="PANTHER" id="PTHR20986">
    <property type="entry name" value="FMRFAMIDE-RELATED PEPTIDES"/>
    <property type="match status" value="1"/>
</dbReference>
<evidence type="ECO:0000256" key="7">
    <source>
        <dbReference type="SAM" id="Phobius"/>
    </source>
</evidence>
<keyword evidence="7" id="KW-0812">Transmembrane</keyword>
<dbReference type="PANTHER" id="PTHR20986:SF24">
    <property type="entry name" value="FMRFAMIDE-LIKE NEUROPEPTIDES 1"/>
    <property type="match status" value="1"/>
</dbReference>
<evidence type="ECO:0000313" key="8">
    <source>
        <dbReference type="EMBL" id="CAD2167442.1"/>
    </source>
</evidence>
<evidence type="ECO:0000256" key="3">
    <source>
        <dbReference type="ARBA" id="ARBA00022525"/>
    </source>
</evidence>
<keyword evidence="7" id="KW-0472">Membrane</keyword>
<evidence type="ECO:0000256" key="1">
    <source>
        <dbReference type="ARBA" id="ARBA00004613"/>
    </source>
</evidence>
<evidence type="ECO:0000256" key="2">
    <source>
        <dbReference type="ARBA" id="ARBA00006356"/>
    </source>
</evidence>
<evidence type="ECO:0000313" key="9">
    <source>
        <dbReference type="EMBL" id="CAD2205500.1"/>
    </source>
</evidence>
<organism evidence="8 10">
    <name type="scientific">Meloidogyne enterolobii</name>
    <name type="common">Root-knot nematode worm</name>
    <name type="synonym">Meloidogyne mayaguensis</name>
    <dbReference type="NCBI Taxonomy" id="390850"/>
    <lineage>
        <taxon>Eukaryota</taxon>
        <taxon>Metazoa</taxon>
        <taxon>Ecdysozoa</taxon>
        <taxon>Nematoda</taxon>
        <taxon>Chromadorea</taxon>
        <taxon>Rhabditida</taxon>
        <taxon>Tylenchina</taxon>
        <taxon>Tylenchomorpha</taxon>
        <taxon>Tylenchoidea</taxon>
        <taxon>Meloidogynidae</taxon>
        <taxon>Meloidogyninae</taxon>
        <taxon>Meloidogyne</taxon>
    </lineage>
</organism>
<name>A0A6V7UXU3_MELEN</name>